<keyword evidence="2" id="KW-1185">Reference proteome</keyword>
<sequence length="98" mass="10989">MDNPRKRMSTLGVMQDHVTVCQVWWPPRHYVLARVGERQGKVMGPYVCLKVSDLRGYAPGLIGAHHRIKLSRAWTGLEASIATLKTSGLKYRVLGGYP</sequence>
<evidence type="ECO:0000313" key="2">
    <source>
        <dbReference type="Proteomes" id="UP000479710"/>
    </source>
</evidence>
<protein>
    <submittedName>
        <fullName evidence="1">Uncharacterized protein</fullName>
    </submittedName>
</protein>
<comment type="caution">
    <text evidence="1">The sequence shown here is derived from an EMBL/GenBank/DDBJ whole genome shotgun (WGS) entry which is preliminary data.</text>
</comment>
<proteinExistence type="predicted"/>
<dbReference type="Proteomes" id="UP000479710">
    <property type="component" value="Unassembled WGS sequence"/>
</dbReference>
<reference evidence="1 2" key="1">
    <citation type="submission" date="2019-11" db="EMBL/GenBank/DDBJ databases">
        <title>Whole genome sequence of Oryza granulata.</title>
        <authorList>
            <person name="Li W."/>
        </authorList>
    </citation>
    <scope>NUCLEOTIDE SEQUENCE [LARGE SCALE GENOMIC DNA]</scope>
    <source>
        <strain evidence="2">cv. Menghai</strain>
        <tissue evidence="1">Leaf</tissue>
    </source>
</reference>
<accession>A0A6G1EAT3</accession>
<evidence type="ECO:0000313" key="1">
    <source>
        <dbReference type="EMBL" id="KAF0921053.1"/>
    </source>
</evidence>
<dbReference type="EMBL" id="SPHZ02000005">
    <property type="protein sequence ID" value="KAF0921053.1"/>
    <property type="molecule type" value="Genomic_DNA"/>
</dbReference>
<name>A0A6G1EAT3_9ORYZ</name>
<organism evidence="1 2">
    <name type="scientific">Oryza meyeriana var. granulata</name>
    <dbReference type="NCBI Taxonomy" id="110450"/>
    <lineage>
        <taxon>Eukaryota</taxon>
        <taxon>Viridiplantae</taxon>
        <taxon>Streptophyta</taxon>
        <taxon>Embryophyta</taxon>
        <taxon>Tracheophyta</taxon>
        <taxon>Spermatophyta</taxon>
        <taxon>Magnoliopsida</taxon>
        <taxon>Liliopsida</taxon>
        <taxon>Poales</taxon>
        <taxon>Poaceae</taxon>
        <taxon>BOP clade</taxon>
        <taxon>Oryzoideae</taxon>
        <taxon>Oryzeae</taxon>
        <taxon>Oryzinae</taxon>
        <taxon>Oryza</taxon>
        <taxon>Oryza meyeriana</taxon>
    </lineage>
</organism>
<gene>
    <name evidence="1" type="ORF">E2562_038403</name>
</gene>
<dbReference type="AlphaFoldDB" id="A0A6G1EAT3"/>